<keyword evidence="1" id="KW-1133">Transmembrane helix</keyword>
<dbReference type="Proteomes" id="UP000249417">
    <property type="component" value="Unassembled WGS sequence"/>
</dbReference>
<dbReference type="AlphaFoldDB" id="A0A2W5N415"/>
<name>A0A2W5N415_9BACT</name>
<keyword evidence="1" id="KW-0812">Transmembrane</keyword>
<proteinExistence type="predicted"/>
<evidence type="ECO:0000256" key="1">
    <source>
        <dbReference type="SAM" id="Phobius"/>
    </source>
</evidence>
<gene>
    <name evidence="2" type="ORF">DI551_01880</name>
</gene>
<protein>
    <submittedName>
        <fullName evidence="2">Uncharacterized protein</fullName>
    </submittedName>
</protein>
<dbReference type="EMBL" id="QFQB01000006">
    <property type="protein sequence ID" value="PZQ48261.1"/>
    <property type="molecule type" value="Genomic_DNA"/>
</dbReference>
<keyword evidence="1" id="KW-0472">Membrane</keyword>
<reference evidence="2 3" key="1">
    <citation type="submission" date="2017-08" db="EMBL/GenBank/DDBJ databases">
        <title>Infants hospitalized years apart are colonized by the same room-sourced microbial strains.</title>
        <authorList>
            <person name="Brooks B."/>
            <person name="Olm M.R."/>
            <person name="Firek B.A."/>
            <person name="Baker R."/>
            <person name="Thomas B.C."/>
            <person name="Morowitz M.J."/>
            <person name="Banfield J.F."/>
        </authorList>
    </citation>
    <scope>NUCLEOTIDE SEQUENCE [LARGE SCALE GENOMIC DNA]</scope>
    <source>
        <strain evidence="2">S2_005_002_R2_29</strain>
    </source>
</reference>
<comment type="caution">
    <text evidence="2">The sequence shown here is derived from an EMBL/GenBank/DDBJ whole genome shotgun (WGS) entry which is preliminary data.</text>
</comment>
<accession>A0A2W5N415</accession>
<evidence type="ECO:0000313" key="3">
    <source>
        <dbReference type="Proteomes" id="UP000249417"/>
    </source>
</evidence>
<organism evidence="2 3">
    <name type="scientific">Micavibrio aeruginosavorus</name>
    <dbReference type="NCBI Taxonomy" id="349221"/>
    <lineage>
        <taxon>Bacteria</taxon>
        <taxon>Pseudomonadati</taxon>
        <taxon>Bdellovibrionota</taxon>
        <taxon>Bdellovibrionia</taxon>
        <taxon>Bdellovibrionales</taxon>
        <taxon>Pseudobdellovibrionaceae</taxon>
        <taxon>Micavibrio</taxon>
    </lineage>
</organism>
<feature type="transmembrane region" description="Helical" evidence="1">
    <location>
        <begin position="52"/>
        <end position="72"/>
    </location>
</feature>
<sequence>MIRFAVFLFFFFHLAILLKAERFAWLGRITGWGTCALFIFFYVTGVEENSDIVFVILAILTGLSMTAAEFLAKHLKRHD</sequence>
<evidence type="ECO:0000313" key="2">
    <source>
        <dbReference type="EMBL" id="PZQ48261.1"/>
    </source>
</evidence>